<keyword evidence="15" id="KW-0408">Iron</keyword>
<evidence type="ECO:0000256" key="9">
    <source>
        <dbReference type="ARBA" id="ARBA00022532"/>
    </source>
</evidence>
<evidence type="ECO:0000256" key="6">
    <source>
        <dbReference type="ARBA" id="ARBA00022448"/>
    </source>
</evidence>
<keyword evidence="6" id="KW-0813">Transport</keyword>
<dbReference type="Pfam" id="PF01127">
    <property type="entry name" value="Sdh_cyt"/>
    <property type="match status" value="1"/>
</dbReference>
<dbReference type="SUPFAM" id="SSF81343">
    <property type="entry name" value="Fumarate reductase respiratory complex transmembrane subunits"/>
    <property type="match status" value="1"/>
</dbReference>
<dbReference type="EMBL" id="JBHSHD010000007">
    <property type="protein sequence ID" value="MFC4820507.1"/>
    <property type="molecule type" value="Genomic_DNA"/>
</dbReference>
<dbReference type="RefSeq" id="WP_380020363.1">
    <property type="nucleotide sequence ID" value="NZ_JBHSHD010000007.1"/>
</dbReference>
<evidence type="ECO:0000313" key="18">
    <source>
        <dbReference type="EMBL" id="MFC4820507.1"/>
    </source>
</evidence>
<dbReference type="PANTHER" id="PTHR38689:SF1">
    <property type="entry name" value="SUCCINATE DEHYDROGENASE HYDROPHOBIC MEMBRANE ANCHOR SUBUNIT"/>
    <property type="match status" value="1"/>
</dbReference>
<evidence type="ECO:0000256" key="7">
    <source>
        <dbReference type="ARBA" id="ARBA00022475"/>
    </source>
</evidence>
<keyword evidence="16 17" id="KW-0472">Membrane</keyword>
<evidence type="ECO:0000256" key="4">
    <source>
        <dbReference type="ARBA" id="ARBA00005163"/>
    </source>
</evidence>
<dbReference type="CDD" id="cd03495">
    <property type="entry name" value="SQR_TypeC_SdhD_like"/>
    <property type="match status" value="1"/>
</dbReference>
<feature type="transmembrane region" description="Helical" evidence="17">
    <location>
        <begin position="25"/>
        <end position="46"/>
    </location>
</feature>
<dbReference type="NCBIfam" id="TIGR02968">
    <property type="entry name" value="succ_dehyd_anc"/>
    <property type="match status" value="1"/>
</dbReference>
<comment type="pathway">
    <text evidence="4">Carbohydrate metabolism; tricarboxylic acid cycle.</text>
</comment>
<evidence type="ECO:0000256" key="8">
    <source>
        <dbReference type="ARBA" id="ARBA00022519"/>
    </source>
</evidence>
<evidence type="ECO:0000256" key="5">
    <source>
        <dbReference type="ARBA" id="ARBA00019425"/>
    </source>
</evidence>
<evidence type="ECO:0000256" key="12">
    <source>
        <dbReference type="ARBA" id="ARBA00022723"/>
    </source>
</evidence>
<evidence type="ECO:0000313" key="19">
    <source>
        <dbReference type="Proteomes" id="UP001595886"/>
    </source>
</evidence>
<name>A0ABV9QUI2_9GAMM</name>
<reference evidence="19" key="1">
    <citation type="journal article" date="2019" name="Int. J. Syst. Evol. Microbiol.">
        <title>The Global Catalogue of Microorganisms (GCM) 10K type strain sequencing project: providing services to taxonomists for standard genome sequencing and annotation.</title>
        <authorList>
            <consortium name="The Broad Institute Genomics Platform"/>
            <consortium name="The Broad Institute Genome Sequencing Center for Infectious Disease"/>
            <person name="Wu L."/>
            <person name="Ma J."/>
        </authorList>
    </citation>
    <scope>NUCLEOTIDE SEQUENCE [LARGE SCALE GENOMIC DNA]</scope>
    <source>
        <strain evidence="19">CCUG 30340</strain>
    </source>
</reference>
<evidence type="ECO:0000256" key="15">
    <source>
        <dbReference type="ARBA" id="ARBA00023004"/>
    </source>
</evidence>
<keyword evidence="14 17" id="KW-1133">Transmembrane helix</keyword>
<dbReference type="Proteomes" id="UP001595886">
    <property type="component" value="Unassembled WGS sequence"/>
</dbReference>
<accession>A0ABV9QUI2</accession>
<evidence type="ECO:0000256" key="17">
    <source>
        <dbReference type="SAM" id="Phobius"/>
    </source>
</evidence>
<evidence type="ECO:0000256" key="13">
    <source>
        <dbReference type="ARBA" id="ARBA00022982"/>
    </source>
</evidence>
<organism evidence="18 19">
    <name type="scientific">Dokdonella ginsengisoli</name>
    <dbReference type="NCBI Taxonomy" id="363846"/>
    <lineage>
        <taxon>Bacteria</taxon>
        <taxon>Pseudomonadati</taxon>
        <taxon>Pseudomonadota</taxon>
        <taxon>Gammaproteobacteria</taxon>
        <taxon>Lysobacterales</taxon>
        <taxon>Rhodanobacteraceae</taxon>
        <taxon>Dokdonella</taxon>
    </lineage>
</organism>
<evidence type="ECO:0000256" key="14">
    <source>
        <dbReference type="ARBA" id="ARBA00022989"/>
    </source>
</evidence>
<keyword evidence="8" id="KW-0997">Cell inner membrane</keyword>
<feature type="transmembrane region" description="Helical" evidence="17">
    <location>
        <begin position="100"/>
        <end position="125"/>
    </location>
</feature>
<sequence>MSQLRTPLKNALGLGSAKQGVHHFIVQRLTAVALLFLSLWFVWTVLSALHGDYAAARALVAQPFNAVLMLAFIVAVFWHAQLGLQVVVEDYVHTRWLEVALQIAIKFLCFLGGAASALAVIRIALGR</sequence>
<dbReference type="InterPro" id="IPR000701">
    <property type="entry name" value="SuccDH_FuR_B_TM-su"/>
</dbReference>
<evidence type="ECO:0000256" key="1">
    <source>
        <dbReference type="ARBA" id="ARBA00001971"/>
    </source>
</evidence>
<keyword evidence="7" id="KW-1003">Cell membrane</keyword>
<evidence type="ECO:0000256" key="3">
    <source>
        <dbReference type="ARBA" id="ARBA00004429"/>
    </source>
</evidence>
<evidence type="ECO:0000256" key="10">
    <source>
        <dbReference type="ARBA" id="ARBA00022617"/>
    </source>
</evidence>
<feature type="transmembrane region" description="Helical" evidence="17">
    <location>
        <begin position="58"/>
        <end position="80"/>
    </location>
</feature>
<evidence type="ECO:0000256" key="11">
    <source>
        <dbReference type="ARBA" id="ARBA00022692"/>
    </source>
</evidence>
<comment type="function">
    <text evidence="2">Membrane-anchoring subunit of succinate dehydrogenase (SDH).</text>
</comment>
<dbReference type="PANTHER" id="PTHR38689">
    <property type="entry name" value="SUCCINATE DEHYDROGENASE HYDROPHOBIC MEMBRANE ANCHOR SUBUNIT"/>
    <property type="match status" value="1"/>
</dbReference>
<dbReference type="InterPro" id="IPR014312">
    <property type="entry name" value="Succ_DH_anchor"/>
</dbReference>
<evidence type="ECO:0000256" key="2">
    <source>
        <dbReference type="ARBA" id="ARBA00004050"/>
    </source>
</evidence>
<protein>
    <recommendedName>
        <fullName evidence="5">Succinate dehydrogenase hydrophobic membrane anchor subunit</fullName>
    </recommendedName>
</protein>
<keyword evidence="19" id="KW-1185">Reference proteome</keyword>
<keyword evidence="9" id="KW-0816">Tricarboxylic acid cycle</keyword>
<gene>
    <name evidence="18" type="primary">sdhD</name>
    <name evidence="18" type="ORF">ACFO6Q_09230</name>
</gene>
<comment type="subcellular location">
    <subcellularLocation>
        <location evidence="3">Cell inner membrane</location>
        <topology evidence="3">Multi-pass membrane protein</topology>
    </subcellularLocation>
</comment>
<comment type="cofactor">
    <cofactor evidence="1">
        <name>heme</name>
        <dbReference type="ChEBI" id="CHEBI:30413"/>
    </cofactor>
</comment>
<comment type="caution">
    <text evidence="18">The sequence shown here is derived from an EMBL/GenBank/DDBJ whole genome shotgun (WGS) entry which is preliminary data.</text>
</comment>
<keyword evidence="12" id="KW-0479">Metal-binding</keyword>
<dbReference type="Gene3D" id="1.20.1300.10">
    <property type="entry name" value="Fumarate reductase/succinate dehydrogenase, transmembrane subunit"/>
    <property type="match status" value="1"/>
</dbReference>
<proteinExistence type="predicted"/>
<keyword evidence="11 17" id="KW-0812">Transmembrane</keyword>
<keyword evidence="10" id="KW-0349">Heme</keyword>
<dbReference type="InterPro" id="IPR034804">
    <property type="entry name" value="SQR/QFR_C/D"/>
</dbReference>
<keyword evidence="13" id="KW-0249">Electron transport</keyword>
<evidence type="ECO:0000256" key="16">
    <source>
        <dbReference type="ARBA" id="ARBA00023136"/>
    </source>
</evidence>